<dbReference type="SMART" id="SM00320">
    <property type="entry name" value="WD40"/>
    <property type="match status" value="16"/>
</dbReference>
<evidence type="ECO:0000256" key="5">
    <source>
        <dbReference type="SAM" id="MobiDB-lite"/>
    </source>
</evidence>
<dbReference type="EMBL" id="JTHE02000003">
    <property type="protein sequence ID" value="NEV68705.1"/>
    <property type="molecule type" value="Genomic_DNA"/>
</dbReference>
<dbReference type="GO" id="GO:0006888">
    <property type="term" value="P:endoplasmic reticulum to Golgi vesicle-mediated transport"/>
    <property type="evidence" value="ECO:0007669"/>
    <property type="project" value="TreeGrafter"/>
</dbReference>
<dbReference type="InterPro" id="IPR027417">
    <property type="entry name" value="P-loop_NTPase"/>
</dbReference>
<feature type="repeat" description="WD" evidence="3">
    <location>
        <begin position="820"/>
        <end position="858"/>
    </location>
</feature>
<feature type="compositionally biased region" description="Low complexity" evidence="5">
    <location>
        <begin position="560"/>
        <end position="573"/>
    </location>
</feature>
<dbReference type="SUPFAM" id="SSF50978">
    <property type="entry name" value="WD40 repeat-like"/>
    <property type="match status" value="1"/>
</dbReference>
<organism evidence="6">
    <name type="scientific">Lyngbya confervoides BDU141951</name>
    <dbReference type="NCBI Taxonomy" id="1574623"/>
    <lineage>
        <taxon>Bacteria</taxon>
        <taxon>Bacillati</taxon>
        <taxon>Cyanobacteriota</taxon>
        <taxon>Cyanophyceae</taxon>
        <taxon>Oscillatoriophycideae</taxon>
        <taxon>Oscillatoriales</taxon>
        <taxon>Microcoleaceae</taxon>
        <taxon>Lyngbya</taxon>
    </lineage>
</organism>
<comment type="caution">
    <text evidence="6">The sequence shown here is derived from an EMBL/GenBank/DDBJ whole genome shotgun (WGS) entry which is preliminary data.</text>
</comment>
<dbReference type="InterPro" id="IPR015943">
    <property type="entry name" value="WD40/YVTN_repeat-like_dom_sf"/>
</dbReference>
<feature type="repeat" description="WD" evidence="3">
    <location>
        <begin position="1276"/>
        <end position="1317"/>
    </location>
</feature>
<gene>
    <name evidence="6" type="ORF">QQ91_016470</name>
</gene>
<dbReference type="SUPFAM" id="SSF52540">
    <property type="entry name" value="P-loop containing nucleoside triphosphate hydrolases"/>
    <property type="match status" value="1"/>
</dbReference>
<feature type="repeat" description="WD" evidence="3">
    <location>
        <begin position="1317"/>
        <end position="1348"/>
    </location>
</feature>
<feature type="repeat" description="WD" evidence="3">
    <location>
        <begin position="946"/>
        <end position="987"/>
    </location>
</feature>
<dbReference type="SUPFAM" id="SSF50998">
    <property type="entry name" value="Quinoprotein alcohol dehydrogenase-like"/>
    <property type="match status" value="1"/>
</dbReference>
<dbReference type="PANTHER" id="PTHR19876">
    <property type="entry name" value="COATOMER"/>
    <property type="match status" value="1"/>
</dbReference>
<feature type="repeat" description="WD" evidence="3">
    <location>
        <begin position="1154"/>
        <end position="1195"/>
    </location>
</feature>
<feature type="repeat" description="WD" evidence="3">
    <location>
        <begin position="1236"/>
        <end position="1270"/>
    </location>
</feature>
<dbReference type="GO" id="GO:0006891">
    <property type="term" value="P:intra-Golgi vesicle-mediated transport"/>
    <property type="evidence" value="ECO:0007669"/>
    <property type="project" value="TreeGrafter"/>
</dbReference>
<dbReference type="InterPro" id="IPR020472">
    <property type="entry name" value="WD40_PAC1"/>
</dbReference>
<dbReference type="CDD" id="cd00200">
    <property type="entry name" value="WD40"/>
    <property type="match status" value="2"/>
</dbReference>
<dbReference type="Pfam" id="PF14516">
    <property type="entry name" value="AAA_35"/>
    <property type="match status" value="1"/>
</dbReference>
<dbReference type="InterPro" id="IPR001680">
    <property type="entry name" value="WD40_rpt"/>
</dbReference>
<dbReference type="GO" id="GO:0005737">
    <property type="term" value="C:cytoplasm"/>
    <property type="evidence" value="ECO:0007669"/>
    <property type="project" value="GOC"/>
</dbReference>
<evidence type="ECO:0000313" key="6">
    <source>
        <dbReference type="EMBL" id="NEV68705.1"/>
    </source>
</evidence>
<accession>A0A8T6QU29</accession>
<feature type="repeat" description="WD" evidence="3">
    <location>
        <begin position="1112"/>
        <end position="1154"/>
    </location>
</feature>
<evidence type="ECO:0008006" key="7">
    <source>
        <dbReference type="Google" id="ProtNLM"/>
    </source>
</evidence>
<keyword evidence="1 3" id="KW-0853">WD repeat</keyword>
<evidence type="ECO:0000256" key="3">
    <source>
        <dbReference type="PROSITE-ProRule" id="PRU00221"/>
    </source>
</evidence>
<dbReference type="Gene3D" id="3.40.50.300">
    <property type="entry name" value="P-loop containing nucleotide triphosphate hydrolases"/>
    <property type="match status" value="1"/>
</dbReference>
<dbReference type="InterPro" id="IPR050844">
    <property type="entry name" value="Coatomer_complex_subunit"/>
</dbReference>
<dbReference type="GO" id="GO:0006890">
    <property type="term" value="P:retrograde vesicle-mediated transport, Golgi to endoplasmic reticulum"/>
    <property type="evidence" value="ECO:0007669"/>
    <property type="project" value="TreeGrafter"/>
</dbReference>
<feature type="repeat" description="WD" evidence="3">
    <location>
        <begin position="779"/>
        <end position="820"/>
    </location>
</feature>
<proteinExistence type="predicted"/>
<dbReference type="GO" id="GO:0006886">
    <property type="term" value="P:intracellular protein transport"/>
    <property type="evidence" value="ECO:0007669"/>
    <property type="project" value="TreeGrafter"/>
</dbReference>
<name>A0A8T6QU29_9CYAN</name>
<feature type="repeat" description="WD" evidence="3">
    <location>
        <begin position="738"/>
        <end position="779"/>
    </location>
</feature>
<feature type="repeat" description="WD" evidence="3">
    <location>
        <begin position="697"/>
        <end position="738"/>
    </location>
</feature>
<evidence type="ECO:0000256" key="4">
    <source>
        <dbReference type="SAM" id="Coils"/>
    </source>
</evidence>
<dbReference type="PROSITE" id="PS50082">
    <property type="entry name" value="WD_REPEATS_2"/>
    <property type="match status" value="16"/>
</dbReference>
<feature type="coiled-coil region" evidence="4">
    <location>
        <begin position="439"/>
        <end position="483"/>
    </location>
</feature>
<dbReference type="PROSITE" id="PS50294">
    <property type="entry name" value="WD_REPEATS_REGION"/>
    <property type="match status" value="14"/>
</dbReference>
<sequence>MTIPNYDYEFQAGGSLAADDPSYVEREADEALYRAIKDRKFAYVFNCRQMGKSSLRVRTETRLRSQDYCCATIDLSAFGVEEVSAAQWYRTLIGELNRRLGDLLSPQVLDRWLEEQREVAPIYRLERFVEDVVLACITDQPIVIFVDEIDTVLSLTFPANDFFAWIRSCYNRRADEPIYRRLTFVLLGVTTPSQLIQDVTRTPFNIGQAIELTPLALARATPKLAAGLAGWVADPSQVLAEIFEWTGGQPYLTQRLCKEVHEAAMETESQPWIQAGEESAMVTRLVEQRIIEHWEAQDDQDHLKTIRKRLLQREQLASRLLGEYENILQGAVVPKRNIADHRELRLAGLVVSRNNHLQVFNRIYAQIFDAVWVQQMLASLRPYAEDFHAWTVSNFIDESYLLQGQDLIDAEAWSKDKSLSALDDRYLRESQALENRKVRLALEQMATQLNENIEERQAKIQEIEIQRQELESQNQESQKKLQRRSVWATGLLIASVIGGGLALGTYSQLGSAQAELQAAREETQRAIDEAQGADQQLTESQQRLQENETRLEELEEAEKTAQATAQAAEQQRQQAERQQLEAVAQARKANAEAEAAQVEKGEAQKVSTLTRREAEIYQQVKQLELDGVAVRSIGIRTPIGALASATALSMSISTLTEELIEICRQLGKDDCDHKLLAQEPAKALKALVNRTRHQIPLQSHRGEVNHAVFSPNGELIVTASKDGTARVWALDGNEVTILKGHEDEVVRAVFSPNGERIVTASKDGTARVWALDGDEVTILKGHGDEVVRAVFSPNGERIVTASKDGTARVWALDGNEVTVLRGHSQDVHHISSGERIVTASKDGTAQVWSFNGSSINTLRGHGNDVVHADFSPNGERIVTASWDGTARVWSLEGNEAIEVATLGSHEDAVVHADFSPDGKRIVTASRDGTARVWLLDSNEVTEVAALGSHEDAVVHADFSPDGKRIVTASRDGTARVWSLDDNEATEVATLQGHSAWVVHADFSPDGENIVTASKDGTARIWSIDDISVVNLEGPNSEVAHAAFSPSDQHIVTVYKDGTARLWSSNGISVANLGGLNEVVRAVFSPNGERIVTVLRNGTVQIWSVDGNEVATLQRHDKEVDYVAFSPAGQHVVTVSSRDGTARIWSLDGNEVTTLEGHEALVVYAAFSPDGRHIVTTSLDNTARVWSLDGNEVATLEGHEALVVYAAFSPDSEHIVTTSWDNTARVWSLDGTEVATLEDHERPVVHAAFSPSSERIVTASKDGTARMWSLDGNVTAIFLHNNEVAHAAFSPGGEVIVTASWDNTARVWSLDGTEVATLKSHTEDVVHAAFSYDGEHIITASKDGMAKVWPLAGIYYRQLVGESLLSGETVYTYLGQSCRWLRSYLELEWNQYRWADLREGCAAYW</sequence>
<dbReference type="Pfam" id="PF00400">
    <property type="entry name" value="WD40"/>
    <property type="match status" value="15"/>
</dbReference>
<feature type="repeat" description="WD" evidence="3">
    <location>
        <begin position="902"/>
        <end position="943"/>
    </location>
</feature>
<dbReference type="PRINTS" id="PR00320">
    <property type="entry name" value="GPROTEINBRPT"/>
</dbReference>
<reference evidence="6" key="1">
    <citation type="submission" date="2014-11" db="EMBL/GenBank/DDBJ databases">
        <authorList>
            <person name="Malar M.C."/>
            <person name="Sen D."/>
            <person name="Tripathy S."/>
        </authorList>
    </citation>
    <scope>NUCLEOTIDE SEQUENCE</scope>
    <source>
        <strain evidence="6">BDU141951</strain>
    </source>
</reference>
<reference evidence="6" key="3">
    <citation type="submission" date="2020-02" db="EMBL/GenBank/DDBJ databases">
        <authorList>
            <person name="Sarangi A.N."/>
            <person name="Ghosh S."/>
            <person name="Mukherjee M."/>
            <person name="Tripathy S."/>
        </authorList>
    </citation>
    <scope>NUCLEOTIDE SEQUENCE</scope>
    <source>
        <strain evidence="6">BDU141951</strain>
    </source>
</reference>
<dbReference type="InterPro" id="IPR036322">
    <property type="entry name" value="WD40_repeat_dom_sf"/>
</dbReference>
<keyword evidence="2" id="KW-0677">Repeat</keyword>
<reference evidence="6" key="2">
    <citation type="journal article" date="2015" name="Genome Announc.">
        <title>Draft Genome Sequence of Filamentous Marine Cyanobacterium Lyngbya confervoides Strain BDU141951.</title>
        <authorList>
            <person name="Chandrababunaidu M.M."/>
            <person name="Sen D."/>
            <person name="Tripathy S."/>
        </authorList>
    </citation>
    <scope>NUCLEOTIDE SEQUENCE</scope>
    <source>
        <strain evidence="6">BDU141951</strain>
    </source>
</reference>
<protein>
    <recommendedName>
        <fullName evidence="7">Anaphase-promoting complex subunit 4 WD40 domain-containing protein</fullName>
    </recommendedName>
</protein>
<keyword evidence="4" id="KW-0175">Coiled coil</keyword>
<evidence type="ECO:0000256" key="1">
    <source>
        <dbReference type="ARBA" id="ARBA00022574"/>
    </source>
</evidence>
<feature type="repeat" description="WD" evidence="3">
    <location>
        <begin position="1031"/>
        <end position="1063"/>
    </location>
</feature>
<feature type="repeat" description="WD" evidence="3">
    <location>
        <begin position="990"/>
        <end position="1031"/>
    </location>
</feature>
<feature type="repeat" description="WD" evidence="3">
    <location>
        <begin position="1195"/>
        <end position="1236"/>
    </location>
</feature>
<feature type="region of interest" description="Disordered" evidence="5">
    <location>
        <begin position="553"/>
        <end position="586"/>
    </location>
</feature>
<evidence type="ECO:0000256" key="2">
    <source>
        <dbReference type="ARBA" id="ARBA00022737"/>
    </source>
</evidence>
<dbReference type="InterPro" id="IPR011047">
    <property type="entry name" value="Quinoprotein_ADH-like_sf"/>
</dbReference>
<feature type="repeat" description="WD" evidence="3">
    <location>
        <begin position="1071"/>
        <end position="1112"/>
    </location>
</feature>
<dbReference type="Gene3D" id="2.130.10.10">
    <property type="entry name" value="YVTN repeat-like/Quinoprotein amine dehydrogenase"/>
    <property type="match status" value="6"/>
</dbReference>
<feature type="repeat" description="WD" evidence="3">
    <location>
        <begin position="858"/>
        <end position="899"/>
    </location>
</feature>